<evidence type="ECO:0000313" key="1">
    <source>
        <dbReference type="EMBL" id="QCD91116.1"/>
    </source>
</evidence>
<protein>
    <submittedName>
        <fullName evidence="1">Uncharacterized protein</fullName>
    </submittedName>
</protein>
<name>A0A4D6LSU5_VIGUN</name>
<keyword evidence="2" id="KW-1185">Reference proteome</keyword>
<gene>
    <name evidence="1" type="ORF">DEO72_LG4g2080</name>
</gene>
<dbReference type="EMBL" id="CP039348">
    <property type="protein sequence ID" value="QCD91116.1"/>
    <property type="molecule type" value="Genomic_DNA"/>
</dbReference>
<sequence length="181" mass="20953">MITNPTLLVQKNPFAFDHGHDAILMLCDVGRVEPQLPTPPPGEVHRNLRWMKWVSYKKRKPLPLVQWLEQRRTVHGAMTRGSAAETQRLMFMTTVNVGFSVQRDDNRSRKQLDKHQGWPTRIGRFWENFYGPRLVIDLCFGVAIWVSLARFVADEISSVIMVVERRRGGGDTNPLSWSMRL</sequence>
<dbReference type="Proteomes" id="UP000501690">
    <property type="component" value="Linkage Group LG4"/>
</dbReference>
<organism evidence="1 2">
    <name type="scientific">Vigna unguiculata</name>
    <name type="common">Cowpea</name>
    <dbReference type="NCBI Taxonomy" id="3917"/>
    <lineage>
        <taxon>Eukaryota</taxon>
        <taxon>Viridiplantae</taxon>
        <taxon>Streptophyta</taxon>
        <taxon>Embryophyta</taxon>
        <taxon>Tracheophyta</taxon>
        <taxon>Spermatophyta</taxon>
        <taxon>Magnoliopsida</taxon>
        <taxon>eudicotyledons</taxon>
        <taxon>Gunneridae</taxon>
        <taxon>Pentapetalae</taxon>
        <taxon>rosids</taxon>
        <taxon>fabids</taxon>
        <taxon>Fabales</taxon>
        <taxon>Fabaceae</taxon>
        <taxon>Papilionoideae</taxon>
        <taxon>50 kb inversion clade</taxon>
        <taxon>NPAAA clade</taxon>
        <taxon>indigoferoid/millettioid clade</taxon>
        <taxon>Phaseoleae</taxon>
        <taxon>Vigna</taxon>
    </lineage>
</organism>
<evidence type="ECO:0000313" key="2">
    <source>
        <dbReference type="Proteomes" id="UP000501690"/>
    </source>
</evidence>
<accession>A0A4D6LSU5</accession>
<proteinExistence type="predicted"/>
<reference evidence="1 2" key="1">
    <citation type="submission" date="2019-04" db="EMBL/GenBank/DDBJ databases">
        <title>An improved genome assembly and genetic linkage map for asparagus bean, Vigna unguiculata ssp. sesquipedialis.</title>
        <authorList>
            <person name="Xia Q."/>
            <person name="Zhang R."/>
            <person name="Dong Y."/>
        </authorList>
    </citation>
    <scope>NUCLEOTIDE SEQUENCE [LARGE SCALE GENOMIC DNA]</scope>
    <source>
        <tissue evidence="1">Leaf</tissue>
    </source>
</reference>
<dbReference type="AlphaFoldDB" id="A0A4D6LSU5"/>